<accession>A0A8H7HS21</accession>
<comment type="pathway">
    <text evidence="3">Purine metabolism; IMP biosynthesis via de novo pathway; 5-formamido-1-(5-phospho-D-ribosyl)imidazole-4-carboxamide from 5-amino-1-(5-phospho-D-ribosyl)imidazole-4-carboxamide (10-formyl THF route): step 1/1.</text>
</comment>
<protein>
    <recommendedName>
        <fullName evidence="8">Protein HGH1 homolog</fullName>
        <ecNumber evidence="6">2.1.2.3</ecNumber>
        <ecNumber evidence="7">3.5.4.10</ecNumber>
    </recommendedName>
</protein>
<feature type="compositionally biased region" description="Basic and acidic residues" evidence="17">
    <location>
        <begin position="399"/>
        <end position="412"/>
    </location>
</feature>
<keyword evidence="12" id="KW-0378">Hydrolase</keyword>
<evidence type="ECO:0000256" key="12">
    <source>
        <dbReference type="ARBA" id="ARBA00022801"/>
    </source>
</evidence>
<organism evidence="20 21">
    <name type="scientific">Rhizoctonia solani</name>
    <dbReference type="NCBI Taxonomy" id="456999"/>
    <lineage>
        <taxon>Eukaryota</taxon>
        <taxon>Fungi</taxon>
        <taxon>Dikarya</taxon>
        <taxon>Basidiomycota</taxon>
        <taxon>Agaricomycotina</taxon>
        <taxon>Agaricomycetes</taxon>
        <taxon>Cantharellales</taxon>
        <taxon>Ceratobasidiaceae</taxon>
        <taxon>Rhizoctonia</taxon>
    </lineage>
</organism>
<dbReference type="GO" id="GO:0070072">
    <property type="term" value="P:vacuolar proton-transporting V-type ATPase complex assembly"/>
    <property type="evidence" value="ECO:0007669"/>
    <property type="project" value="InterPro"/>
</dbReference>
<dbReference type="InterPro" id="IPR021013">
    <property type="entry name" value="ATPase_Vma12"/>
</dbReference>
<dbReference type="InterPro" id="IPR016193">
    <property type="entry name" value="Cytidine_deaminase-like"/>
</dbReference>
<comment type="caution">
    <text evidence="20">The sequence shown here is derived from an EMBL/GenBank/DDBJ whole genome shotgun (WGS) entry which is preliminary data.</text>
</comment>
<evidence type="ECO:0000256" key="6">
    <source>
        <dbReference type="ARBA" id="ARBA00012253"/>
    </source>
</evidence>
<dbReference type="GO" id="GO:0006189">
    <property type="term" value="P:'de novo' IMP biosynthetic process"/>
    <property type="evidence" value="ECO:0007669"/>
    <property type="project" value="UniProtKB-UniPathway"/>
</dbReference>
<feature type="domain" description="MGS-like" evidence="19">
    <location>
        <begin position="416"/>
        <end position="563"/>
    </location>
</feature>
<evidence type="ECO:0000256" key="15">
    <source>
        <dbReference type="ARBA" id="ARBA00050687"/>
    </source>
</evidence>
<dbReference type="Pfam" id="PF04063">
    <property type="entry name" value="DUF383"/>
    <property type="match status" value="1"/>
</dbReference>
<dbReference type="OrthoDB" id="6017153at2759"/>
<keyword evidence="18" id="KW-0812">Transmembrane</keyword>
<comment type="catalytic activity">
    <reaction evidence="15">
        <text>IMP + H2O = 5-formamido-1-(5-phospho-D-ribosyl)imidazole-4-carboxamide</text>
        <dbReference type="Rhea" id="RHEA:18445"/>
        <dbReference type="ChEBI" id="CHEBI:15377"/>
        <dbReference type="ChEBI" id="CHEBI:58053"/>
        <dbReference type="ChEBI" id="CHEBI:58467"/>
        <dbReference type="EC" id="3.5.4.10"/>
    </reaction>
</comment>
<dbReference type="InterPro" id="IPR007206">
    <property type="entry name" value="Protein_HGH1_C"/>
</dbReference>
<dbReference type="AlphaFoldDB" id="A0A8H7HS21"/>
<dbReference type="InterPro" id="IPR024051">
    <property type="entry name" value="AICAR_Tfase_dup_dom_sf"/>
</dbReference>
<dbReference type="Gene3D" id="1.10.287.440">
    <property type="match status" value="1"/>
</dbReference>
<dbReference type="GO" id="GO:0005829">
    <property type="term" value="C:cytosol"/>
    <property type="evidence" value="ECO:0007669"/>
    <property type="project" value="UniProtKB-SubCell"/>
</dbReference>
<reference evidence="20" key="1">
    <citation type="submission" date="2020-09" db="EMBL/GenBank/DDBJ databases">
        <title>Comparative genome analyses of four rice-infecting Rhizoctonia solani isolates reveal extensive enrichment of homogalacturonan modification genes.</title>
        <authorList>
            <person name="Lee D.-Y."/>
            <person name="Jeon J."/>
            <person name="Kim K.-T."/>
            <person name="Cheong K."/>
            <person name="Song H."/>
            <person name="Choi G."/>
            <person name="Ko J."/>
            <person name="Opiyo S.O."/>
            <person name="Zuo S."/>
            <person name="Madhav S."/>
            <person name="Lee Y.-H."/>
            <person name="Wang G.-L."/>
        </authorList>
    </citation>
    <scope>NUCLEOTIDE SEQUENCE</scope>
    <source>
        <strain evidence="20">AG1-IA WGL</strain>
    </source>
</reference>
<dbReference type="FunFam" id="3.40.140.20:FF:000003">
    <property type="entry name" value="Bifunctional purine biosynthesis protein"/>
    <property type="match status" value="1"/>
</dbReference>
<comment type="pathway">
    <text evidence="2">Purine metabolism; IMP biosynthesis via de novo pathway; IMP from 5-formamido-1-(5-phospho-D-ribosyl)imidazole-4-carboxamide: step 1/1.</text>
</comment>
<feature type="transmembrane region" description="Helical" evidence="18">
    <location>
        <begin position="1133"/>
        <end position="1154"/>
    </location>
</feature>
<evidence type="ECO:0000256" key="17">
    <source>
        <dbReference type="SAM" id="MobiDB-lite"/>
    </source>
</evidence>
<evidence type="ECO:0000256" key="16">
    <source>
        <dbReference type="ARBA" id="ARBA00054363"/>
    </source>
</evidence>
<evidence type="ECO:0000256" key="1">
    <source>
        <dbReference type="ARBA" id="ARBA00004514"/>
    </source>
</evidence>
<evidence type="ECO:0000256" key="7">
    <source>
        <dbReference type="ARBA" id="ARBA00012712"/>
    </source>
</evidence>
<dbReference type="NCBIfam" id="NF005492">
    <property type="entry name" value="PRK07106.1"/>
    <property type="match status" value="1"/>
</dbReference>
<evidence type="ECO:0000256" key="3">
    <source>
        <dbReference type="ARBA" id="ARBA00004954"/>
    </source>
</evidence>
<keyword evidence="13" id="KW-0511">Multifunctional enzyme</keyword>
<evidence type="ECO:0000256" key="13">
    <source>
        <dbReference type="ARBA" id="ARBA00023268"/>
    </source>
</evidence>
<evidence type="ECO:0000256" key="10">
    <source>
        <dbReference type="ARBA" id="ARBA00022679"/>
    </source>
</evidence>
<evidence type="ECO:0000313" key="20">
    <source>
        <dbReference type="EMBL" id="KAF8705316.1"/>
    </source>
</evidence>
<comment type="function">
    <text evidence="16">Bifunctional enzyme that catalyzes the last two steps of purine biosynthesis. Acts as a transformylase that incorporates a formyl group to the AMP analog AICAR (5-amino-1-(5-phospho-beta-D-ribosyl)imidazole-4-carboxamide) to produce the intermediate formyl-AICAR (FAICAR). Also catalyzes the cyclization of FAICAR to IMP.</text>
</comment>
<dbReference type="GO" id="GO:0004643">
    <property type="term" value="F:phosphoribosylaminoimidazolecarboxamide formyltransferase activity"/>
    <property type="evidence" value="ECO:0007669"/>
    <property type="project" value="UniProtKB-EC"/>
</dbReference>
<keyword evidence="10" id="KW-0808">Transferase</keyword>
<feature type="compositionally biased region" description="Basic and acidic residues" evidence="17">
    <location>
        <begin position="1202"/>
        <end position="1229"/>
    </location>
</feature>
<feature type="transmembrane region" description="Helical" evidence="18">
    <location>
        <begin position="1166"/>
        <end position="1187"/>
    </location>
</feature>
<evidence type="ECO:0000256" key="8">
    <source>
        <dbReference type="ARBA" id="ARBA00014076"/>
    </source>
</evidence>
<dbReference type="PANTHER" id="PTHR11692">
    <property type="entry name" value="BIFUNCTIONAL PURINE BIOSYNTHESIS PROTEIN PURH"/>
    <property type="match status" value="1"/>
</dbReference>
<feature type="compositionally biased region" description="Acidic residues" evidence="17">
    <location>
        <begin position="1241"/>
        <end position="1250"/>
    </location>
</feature>
<dbReference type="InterPro" id="IPR011989">
    <property type="entry name" value="ARM-like"/>
</dbReference>
<dbReference type="SMART" id="SM00798">
    <property type="entry name" value="AICARFT_IMPCHas"/>
    <property type="match status" value="1"/>
</dbReference>
<dbReference type="FunFam" id="3.40.50.1380:FF:000003">
    <property type="entry name" value="Bifunctional purine biosynthesis protein"/>
    <property type="match status" value="1"/>
</dbReference>
<comment type="catalytic activity">
    <reaction evidence="14">
        <text>(6R)-10-formyltetrahydrofolate + 5-amino-1-(5-phospho-beta-D-ribosyl)imidazole-4-carboxamide = 5-formamido-1-(5-phospho-D-ribosyl)imidazole-4-carboxamide + (6S)-5,6,7,8-tetrahydrofolate</text>
        <dbReference type="Rhea" id="RHEA:22192"/>
        <dbReference type="ChEBI" id="CHEBI:57453"/>
        <dbReference type="ChEBI" id="CHEBI:58467"/>
        <dbReference type="ChEBI" id="CHEBI:58475"/>
        <dbReference type="ChEBI" id="CHEBI:195366"/>
        <dbReference type="EC" id="2.1.2.3"/>
    </reaction>
</comment>
<dbReference type="SMART" id="SM00851">
    <property type="entry name" value="MGS"/>
    <property type="match status" value="1"/>
</dbReference>
<dbReference type="SUPFAM" id="SSF53927">
    <property type="entry name" value="Cytidine deaminase-like"/>
    <property type="match status" value="1"/>
</dbReference>
<feature type="non-terminal residue" evidence="20">
    <location>
        <position position="1"/>
    </location>
</feature>
<dbReference type="Gene3D" id="3.40.50.1380">
    <property type="entry name" value="Methylglyoxal synthase-like domain"/>
    <property type="match status" value="1"/>
</dbReference>
<evidence type="ECO:0000256" key="14">
    <source>
        <dbReference type="ARBA" id="ARBA00050488"/>
    </source>
</evidence>
<comment type="subcellular location">
    <subcellularLocation>
        <location evidence="1">Cytoplasm</location>
        <location evidence="1">Cytosol</location>
    </subcellularLocation>
</comment>
<keyword evidence="18" id="KW-0472">Membrane</keyword>
<keyword evidence="18" id="KW-1133">Transmembrane helix</keyword>
<proteinExistence type="inferred from homology"/>
<dbReference type="Pfam" id="PF01808">
    <property type="entry name" value="AICARFT_IMPCHas"/>
    <property type="match status" value="1"/>
</dbReference>
<evidence type="ECO:0000256" key="5">
    <source>
        <dbReference type="ARBA" id="ARBA00007667"/>
    </source>
</evidence>
<dbReference type="InterPro" id="IPR007205">
    <property type="entry name" value="Protein_HGH1_N"/>
</dbReference>
<evidence type="ECO:0000256" key="11">
    <source>
        <dbReference type="ARBA" id="ARBA00022755"/>
    </source>
</evidence>
<dbReference type="InterPro" id="IPR016024">
    <property type="entry name" value="ARM-type_fold"/>
</dbReference>
<dbReference type="SUPFAM" id="SSF48371">
    <property type="entry name" value="ARM repeat"/>
    <property type="match status" value="1"/>
</dbReference>
<dbReference type="InterPro" id="IPR002695">
    <property type="entry name" value="PurH-like"/>
</dbReference>
<dbReference type="InterPro" id="IPR036914">
    <property type="entry name" value="MGS-like_dom_sf"/>
</dbReference>
<feature type="region of interest" description="Disordered" evidence="17">
    <location>
        <begin position="389"/>
        <end position="415"/>
    </location>
</feature>
<dbReference type="Pfam" id="PF04064">
    <property type="entry name" value="DUF384"/>
    <property type="match status" value="1"/>
</dbReference>
<dbReference type="SUPFAM" id="SSF52335">
    <property type="entry name" value="Methylglyoxal synthase-like"/>
    <property type="match status" value="1"/>
</dbReference>
<evidence type="ECO:0000256" key="9">
    <source>
        <dbReference type="ARBA" id="ARBA00022490"/>
    </source>
</evidence>
<dbReference type="CDD" id="cd01421">
    <property type="entry name" value="IMPCH"/>
    <property type="match status" value="1"/>
</dbReference>
<sequence length="1250" mass="136273">MESQLKELLGFLHDRNPQVRNIALENLLPQTPKEAPYRRIFLEQISSGGLAPAKEPESIRDLKLLCRDQAAIAHNAFRALVNLSDSALIVPFLGEPKFLEFLVAYIINPGSLLADLATMVLSNMTVNPNVIQTLLSLKIQLENGHPIASRSSTAPVAPSTGSTQIREESAILLLVDAFVDAATLPGGSKEERKRKGDLHFLASVFANITVAPAGRLALLTLHPGSSEFALAKLLSFTEHPDTIRRGGVASTLKNCAFHAPAHMAMLKSDDEMVTVPPSNEEGKGMNLLLFLLLPLAGPEEFDLEDMDKLPASIQFLPDTKKREPDRFIRLTHIETLLLLCTTRPAREFLRVNGVYEVVQKMHETEQDTSVMEHIERLVNLLKRDEGPDTAFEEVPAEDIDTRKDSSDAVKDSNDDDEIMAQHTALLSVYDKSNLLDLARGLKESGVRLLGSGGTAKQIREAGIEISDVSDITKAPEMLGGRVKTLHPAVHGGILARSIPSDQADLTAQSISPISIVVCNLYPFEATIAKPDCTLVNAVEEIDIGGVTLLRAAAKNHERVIVLSDPADYSEFLAAWRSGGGIISPSLRNKFALKAFEMTSAYDSAISSYFREQYASSHLPQEQLAGEVQRMPLRYGANPHQKPAQAFVTNGKLPFKALAGSPGYINLLDALNAYALVSELQEALQLPAAASFKHVSPAGAAVGLELNDVEKIVYGVDDLKEPLTPLACAYARARGADRMSSFGDFIALSAPCDLATAKIISREVSDGVIAPGYSEEALEVLKKKKAGKYCVLEIDPTYNPGKLETRQVFGVSLQQNRNDAKITAELFSNIVSANKDVSISPSNLKLTTDWALQLPREAVVDLIVATLALKYTQSNSVAYALRGSIIGLGAGQQSRIHCTRLAGGKADNWWLRHHTRVLELPFKKGVKRAEKANAIDLFVGGEELEGGEKAQWESLFETVPAPLTAEERRSHATKLDGVVCSSDAFFPFPDNVHRARKSGVKYLAAPGGSVMDAECIKAADEHRIMSTISVPEHLWEALAPLTKLEIEPSELQTLLREHIEPTIEETSAEIPYDLITGIARWAGSEKGKDTLKAEGLDPISYSLIPLLAGTTFAPSSKPPPPPPPEYDSSEDRRAITALINGLFSVVGVGFAAWWAAGSVHWRNETRVLLALAASIVVAITEGVLYLIWSSHAEKRKAQQKRWKAPEAKSKTAREEKVSENEEEVKLHDEAQPNVVRRKGYEYGEEDASVDL</sequence>
<dbReference type="EMBL" id="JACYCD010000053">
    <property type="protein sequence ID" value="KAF8705316.1"/>
    <property type="molecule type" value="Genomic_DNA"/>
</dbReference>
<dbReference type="Gene3D" id="1.25.10.10">
    <property type="entry name" value="Leucine-rich Repeat Variant"/>
    <property type="match status" value="1"/>
</dbReference>
<comment type="similarity">
    <text evidence="5">Belongs to the PurH family.</text>
</comment>
<dbReference type="Pfam" id="PF11712">
    <property type="entry name" value="Vma12"/>
    <property type="match status" value="1"/>
</dbReference>
<evidence type="ECO:0000256" key="2">
    <source>
        <dbReference type="ARBA" id="ARBA00004844"/>
    </source>
</evidence>
<feature type="region of interest" description="Disordered" evidence="17">
    <location>
        <begin position="1197"/>
        <end position="1250"/>
    </location>
</feature>
<dbReference type="Proteomes" id="UP000602905">
    <property type="component" value="Unassembled WGS sequence"/>
</dbReference>
<dbReference type="UniPathway" id="UPA00074">
    <property type="reaction ID" value="UER00133"/>
</dbReference>
<dbReference type="InterPro" id="IPR011607">
    <property type="entry name" value="MGS-like_dom"/>
</dbReference>
<dbReference type="EC" id="2.1.2.3" evidence="6"/>
<keyword evidence="11" id="KW-0658">Purine biosynthesis</keyword>
<keyword evidence="9" id="KW-0963">Cytoplasm</keyword>
<dbReference type="InterPro" id="IPR024050">
    <property type="entry name" value="AICAR_Tfase_insert_dom_sf"/>
</dbReference>
<dbReference type="PROSITE" id="PS51855">
    <property type="entry name" value="MGS"/>
    <property type="match status" value="1"/>
</dbReference>
<evidence type="ECO:0000256" key="4">
    <source>
        <dbReference type="ARBA" id="ARBA00006712"/>
    </source>
</evidence>
<comment type="similarity">
    <text evidence="4">Belongs to the HGH1 family.</text>
</comment>
<dbReference type="EC" id="3.5.4.10" evidence="7"/>
<name>A0A8H7HS21_9AGAM</name>
<evidence type="ECO:0000259" key="19">
    <source>
        <dbReference type="PROSITE" id="PS51855"/>
    </source>
</evidence>
<dbReference type="PANTHER" id="PTHR11692:SF0">
    <property type="entry name" value="BIFUNCTIONAL PURINE BIOSYNTHESIS PROTEIN ATIC"/>
    <property type="match status" value="1"/>
</dbReference>
<dbReference type="FunFam" id="1.10.287.440:FF:000001">
    <property type="entry name" value="Bifunctional purine biosynthesis protein PURH"/>
    <property type="match status" value="1"/>
</dbReference>
<gene>
    <name evidence="20" type="ORF">RHS03_05343</name>
</gene>
<dbReference type="Pfam" id="PF02142">
    <property type="entry name" value="MGS"/>
    <property type="match status" value="1"/>
</dbReference>
<dbReference type="GO" id="GO:0003937">
    <property type="term" value="F:IMP cyclohydrolase activity"/>
    <property type="evidence" value="ECO:0007669"/>
    <property type="project" value="UniProtKB-EC"/>
</dbReference>
<dbReference type="NCBIfam" id="TIGR00355">
    <property type="entry name" value="purH"/>
    <property type="match status" value="1"/>
</dbReference>
<evidence type="ECO:0000256" key="18">
    <source>
        <dbReference type="SAM" id="Phobius"/>
    </source>
</evidence>
<evidence type="ECO:0000313" key="21">
    <source>
        <dbReference type="Proteomes" id="UP000602905"/>
    </source>
</evidence>
<dbReference type="Gene3D" id="3.40.140.20">
    <property type="match status" value="2"/>
</dbReference>